<feature type="repeat" description="TPR" evidence="1">
    <location>
        <begin position="328"/>
        <end position="360"/>
    </location>
</feature>
<dbReference type="Pfam" id="PF14559">
    <property type="entry name" value="TPR_19"/>
    <property type="match status" value="1"/>
</dbReference>
<dbReference type="RefSeq" id="WP_183353295.1">
    <property type="nucleotide sequence ID" value="NZ_BLXX01000002.1"/>
</dbReference>
<dbReference type="GO" id="GO:0097363">
    <property type="term" value="F:protein O-acetylglucosaminyltransferase activity"/>
    <property type="evidence" value="ECO:0007669"/>
    <property type="project" value="TreeGrafter"/>
</dbReference>
<keyword evidence="4" id="KW-1185">Reference proteome</keyword>
<dbReference type="EMBL" id="BLXX01000002">
    <property type="protein sequence ID" value="GFO58427.1"/>
    <property type="molecule type" value="Genomic_DNA"/>
</dbReference>
<organism evidence="3 4">
    <name type="scientific">Geomonas silvestris</name>
    <dbReference type="NCBI Taxonomy" id="2740184"/>
    <lineage>
        <taxon>Bacteria</taxon>
        <taxon>Pseudomonadati</taxon>
        <taxon>Thermodesulfobacteriota</taxon>
        <taxon>Desulfuromonadia</taxon>
        <taxon>Geobacterales</taxon>
        <taxon>Geobacteraceae</taxon>
        <taxon>Geomonas</taxon>
    </lineage>
</organism>
<feature type="repeat" description="TPR" evidence="1">
    <location>
        <begin position="157"/>
        <end position="190"/>
    </location>
</feature>
<gene>
    <name evidence="3" type="ORF">GMST_07520</name>
</gene>
<protein>
    <submittedName>
        <fullName evidence="3">Uncharacterized protein</fullName>
    </submittedName>
</protein>
<name>A0A6V8MEL8_9BACT</name>
<dbReference type="Gene3D" id="1.25.40.10">
    <property type="entry name" value="Tetratricopeptide repeat domain"/>
    <property type="match status" value="3"/>
</dbReference>
<dbReference type="GO" id="GO:0006493">
    <property type="term" value="P:protein O-linked glycosylation"/>
    <property type="evidence" value="ECO:0007669"/>
    <property type="project" value="InterPro"/>
</dbReference>
<evidence type="ECO:0000256" key="1">
    <source>
        <dbReference type="PROSITE-ProRule" id="PRU00339"/>
    </source>
</evidence>
<dbReference type="PROSITE" id="PS50005">
    <property type="entry name" value="TPR"/>
    <property type="match status" value="4"/>
</dbReference>
<dbReference type="Proteomes" id="UP000556026">
    <property type="component" value="Unassembled WGS sequence"/>
</dbReference>
<reference evidence="4" key="1">
    <citation type="submission" date="2020-06" db="EMBL/GenBank/DDBJ databases">
        <title>Draft genomic sequence of Geomonas sp. Red330.</title>
        <authorList>
            <person name="Itoh H."/>
            <person name="Zhenxing X."/>
            <person name="Ushijima N."/>
            <person name="Masuda Y."/>
            <person name="Shiratori Y."/>
            <person name="Senoo K."/>
        </authorList>
    </citation>
    <scope>NUCLEOTIDE SEQUENCE [LARGE SCALE GENOMIC DNA]</scope>
    <source>
        <strain evidence="4">Red330</strain>
    </source>
</reference>
<dbReference type="Pfam" id="PF13432">
    <property type="entry name" value="TPR_16"/>
    <property type="match status" value="1"/>
</dbReference>
<feature type="repeat" description="TPR" evidence="1">
    <location>
        <begin position="259"/>
        <end position="292"/>
    </location>
</feature>
<dbReference type="SMART" id="SM00028">
    <property type="entry name" value="TPR"/>
    <property type="match status" value="7"/>
</dbReference>
<keyword evidence="1" id="KW-0802">TPR repeat</keyword>
<feature type="region of interest" description="Disordered" evidence="2">
    <location>
        <begin position="1"/>
        <end position="22"/>
    </location>
</feature>
<dbReference type="InterPro" id="IPR037919">
    <property type="entry name" value="OGT"/>
</dbReference>
<evidence type="ECO:0000256" key="2">
    <source>
        <dbReference type="SAM" id="MobiDB-lite"/>
    </source>
</evidence>
<dbReference type="PANTHER" id="PTHR44366:SF1">
    <property type="entry name" value="UDP-N-ACETYLGLUCOSAMINE--PEPTIDE N-ACETYLGLUCOSAMINYLTRANSFERASE 110 KDA SUBUNIT"/>
    <property type="match status" value="1"/>
</dbReference>
<accession>A0A6V8MEL8</accession>
<dbReference type="InterPro" id="IPR011990">
    <property type="entry name" value="TPR-like_helical_dom_sf"/>
</dbReference>
<dbReference type="Pfam" id="PF13181">
    <property type="entry name" value="TPR_8"/>
    <property type="match status" value="1"/>
</dbReference>
<feature type="repeat" description="TPR" evidence="1">
    <location>
        <begin position="191"/>
        <end position="224"/>
    </location>
</feature>
<dbReference type="InterPro" id="IPR019734">
    <property type="entry name" value="TPR_rpt"/>
</dbReference>
<sequence length="412" mass="45057">MGFFSKFFGSKEPRQADPQEAVAVEGGPADFTSAVLMQMRGENDAALAAYQEMTERFPDDNLAPFFAAAIKAGSGRVEDAVAVVRSLSQRCSEAEQGISQAIIQELAAQLSDSSQHGRIPGIAELIVSFGDNVKAAGFVYEAAVLYEIAVALLPDRANVLHRLGDALHDLRLYEYAESVLTEALKHAPNHWDSLYSYALLLQQLGRDEEALPYYEKAAVFNPDHVNCRNNYGSALMRTHRLEEALQQCTAAFGLEPENPFVQINLGNIRYLMREPDKGREHFLKAIELNPEHPAAYFGLAAVEQALGSPRETVQELYQKVLAVNPQIAEAHHALGTIYAAAANPEALQHFEQALALNPNLRDLHRDYAAACLQLGRRAEALQQLKLALEKNPADAQVIETIAGLEKDGGGVG</sequence>
<comment type="caution">
    <text evidence="3">The sequence shown here is derived from an EMBL/GenBank/DDBJ whole genome shotgun (WGS) entry which is preliminary data.</text>
</comment>
<proteinExistence type="predicted"/>
<evidence type="ECO:0000313" key="3">
    <source>
        <dbReference type="EMBL" id="GFO58427.1"/>
    </source>
</evidence>
<dbReference type="PANTHER" id="PTHR44366">
    <property type="entry name" value="UDP-N-ACETYLGLUCOSAMINE--PEPTIDE N-ACETYLGLUCOSAMINYLTRANSFERASE 110 KDA SUBUNIT"/>
    <property type="match status" value="1"/>
</dbReference>
<dbReference type="AlphaFoldDB" id="A0A6V8MEL8"/>
<evidence type="ECO:0000313" key="4">
    <source>
        <dbReference type="Proteomes" id="UP000556026"/>
    </source>
</evidence>
<dbReference type="SUPFAM" id="SSF48452">
    <property type="entry name" value="TPR-like"/>
    <property type="match status" value="1"/>
</dbReference>